<accession>A0A926I214</accession>
<gene>
    <name evidence="6" type="ORF">H8710_03225</name>
</gene>
<dbReference type="GO" id="GO:0000976">
    <property type="term" value="F:transcription cis-regulatory region binding"/>
    <property type="evidence" value="ECO:0007669"/>
    <property type="project" value="TreeGrafter"/>
</dbReference>
<dbReference type="PRINTS" id="PR00039">
    <property type="entry name" value="HTHLYSR"/>
</dbReference>
<dbReference type="GO" id="GO:0003700">
    <property type="term" value="F:DNA-binding transcription factor activity"/>
    <property type="evidence" value="ECO:0007669"/>
    <property type="project" value="InterPro"/>
</dbReference>
<evidence type="ECO:0000313" key="7">
    <source>
        <dbReference type="Proteomes" id="UP000610760"/>
    </source>
</evidence>
<dbReference type="CDD" id="cd05466">
    <property type="entry name" value="PBP2_LTTR_substrate"/>
    <property type="match status" value="1"/>
</dbReference>
<dbReference type="InterPro" id="IPR036390">
    <property type="entry name" value="WH_DNA-bd_sf"/>
</dbReference>
<dbReference type="FunFam" id="1.10.10.10:FF:000001">
    <property type="entry name" value="LysR family transcriptional regulator"/>
    <property type="match status" value="1"/>
</dbReference>
<organism evidence="6 7">
    <name type="scientific">Fumia xinanensis</name>
    <dbReference type="NCBI Taxonomy" id="2763659"/>
    <lineage>
        <taxon>Bacteria</taxon>
        <taxon>Bacillati</taxon>
        <taxon>Bacillota</taxon>
        <taxon>Clostridia</taxon>
        <taxon>Eubacteriales</taxon>
        <taxon>Oscillospiraceae</taxon>
        <taxon>Fumia</taxon>
    </lineage>
</organism>
<dbReference type="RefSeq" id="WP_249293971.1">
    <property type="nucleotide sequence ID" value="NZ_JACRSV010000001.1"/>
</dbReference>
<dbReference type="InterPro" id="IPR005119">
    <property type="entry name" value="LysR_subst-bd"/>
</dbReference>
<name>A0A926I214_9FIRM</name>
<feature type="domain" description="HTH lysR-type" evidence="5">
    <location>
        <begin position="1"/>
        <end position="60"/>
    </location>
</feature>
<sequence length="295" mass="32985">MDANLELYRVFREVARHSSFSAAARELYVSQSAVSQAIGNLEKSLHTTLFVRGAKGVKLTGDGKLLYDYTESALSMLEKGEEMLEERAKLLAGEVKIAAADTISKHFLLPYLQKFNGGHPSIRIQVVNRTSMQSIALLKSGAVDFAFVNLPIKEEGIATVKCMDVHDIFVGGRKYKHLSPYPMAPSELIKYPLIMLEGISNSRKYVDRYFMEYGILLEPEIELGSHDLLLEFAKIGLGISCVVKEFSKEYLEREEVFQIPLETPIERRSMGLSFLKNVPMSAAAEAFYKTVVSGE</sequence>
<evidence type="ECO:0000313" key="6">
    <source>
        <dbReference type="EMBL" id="MBC8559078.1"/>
    </source>
</evidence>
<protein>
    <submittedName>
        <fullName evidence="6">LysR family transcriptional regulator</fullName>
    </submittedName>
</protein>
<dbReference type="Pfam" id="PF03466">
    <property type="entry name" value="LysR_substrate"/>
    <property type="match status" value="1"/>
</dbReference>
<proteinExistence type="inferred from homology"/>
<dbReference type="Pfam" id="PF00126">
    <property type="entry name" value="HTH_1"/>
    <property type="match status" value="1"/>
</dbReference>
<dbReference type="Proteomes" id="UP000610760">
    <property type="component" value="Unassembled WGS sequence"/>
</dbReference>
<keyword evidence="2" id="KW-0805">Transcription regulation</keyword>
<dbReference type="Gene3D" id="3.40.190.290">
    <property type="match status" value="1"/>
</dbReference>
<dbReference type="SUPFAM" id="SSF46785">
    <property type="entry name" value="Winged helix' DNA-binding domain"/>
    <property type="match status" value="1"/>
</dbReference>
<evidence type="ECO:0000259" key="5">
    <source>
        <dbReference type="PROSITE" id="PS50931"/>
    </source>
</evidence>
<keyword evidence="4" id="KW-0804">Transcription</keyword>
<evidence type="ECO:0000256" key="2">
    <source>
        <dbReference type="ARBA" id="ARBA00023015"/>
    </source>
</evidence>
<evidence type="ECO:0000256" key="1">
    <source>
        <dbReference type="ARBA" id="ARBA00009437"/>
    </source>
</evidence>
<keyword evidence="7" id="KW-1185">Reference proteome</keyword>
<comment type="caution">
    <text evidence="6">The sequence shown here is derived from an EMBL/GenBank/DDBJ whole genome shotgun (WGS) entry which is preliminary data.</text>
</comment>
<keyword evidence="3" id="KW-0238">DNA-binding</keyword>
<comment type="similarity">
    <text evidence="1">Belongs to the LysR transcriptional regulatory family.</text>
</comment>
<dbReference type="PANTHER" id="PTHR30126:SF64">
    <property type="entry name" value="HTH-TYPE TRANSCRIPTIONAL REGULATOR CITR"/>
    <property type="match status" value="1"/>
</dbReference>
<evidence type="ECO:0000256" key="4">
    <source>
        <dbReference type="ARBA" id="ARBA00023163"/>
    </source>
</evidence>
<evidence type="ECO:0000256" key="3">
    <source>
        <dbReference type="ARBA" id="ARBA00023125"/>
    </source>
</evidence>
<dbReference type="PANTHER" id="PTHR30126">
    <property type="entry name" value="HTH-TYPE TRANSCRIPTIONAL REGULATOR"/>
    <property type="match status" value="1"/>
</dbReference>
<reference evidence="6" key="1">
    <citation type="submission" date="2020-08" db="EMBL/GenBank/DDBJ databases">
        <title>Genome public.</title>
        <authorList>
            <person name="Liu C."/>
            <person name="Sun Q."/>
        </authorList>
    </citation>
    <scope>NUCLEOTIDE SEQUENCE</scope>
    <source>
        <strain evidence="6">NSJ-33</strain>
    </source>
</reference>
<dbReference type="InterPro" id="IPR036388">
    <property type="entry name" value="WH-like_DNA-bd_sf"/>
</dbReference>
<dbReference type="AlphaFoldDB" id="A0A926I214"/>
<dbReference type="SUPFAM" id="SSF53850">
    <property type="entry name" value="Periplasmic binding protein-like II"/>
    <property type="match status" value="1"/>
</dbReference>
<dbReference type="EMBL" id="JACRSV010000001">
    <property type="protein sequence ID" value="MBC8559078.1"/>
    <property type="molecule type" value="Genomic_DNA"/>
</dbReference>
<dbReference type="Gene3D" id="1.10.10.10">
    <property type="entry name" value="Winged helix-like DNA-binding domain superfamily/Winged helix DNA-binding domain"/>
    <property type="match status" value="1"/>
</dbReference>
<dbReference type="PROSITE" id="PS50931">
    <property type="entry name" value="HTH_LYSR"/>
    <property type="match status" value="1"/>
</dbReference>
<dbReference type="InterPro" id="IPR000847">
    <property type="entry name" value="LysR_HTH_N"/>
</dbReference>